<reference evidence="3" key="1">
    <citation type="journal article" date="2019" name="Int. J. Syst. Evol. Microbiol.">
        <title>The Global Catalogue of Microorganisms (GCM) 10K type strain sequencing project: providing services to taxonomists for standard genome sequencing and annotation.</title>
        <authorList>
            <consortium name="The Broad Institute Genomics Platform"/>
            <consortium name="The Broad Institute Genome Sequencing Center for Infectious Disease"/>
            <person name="Wu L."/>
            <person name="Ma J."/>
        </authorList>
    </citation>
    <scope>NUCLEOTIDE SEQUENCE [LARGE SCALE GENOMIC DNA]</scope>
    <source>
        <strain evidence="3">JCM 17759</strain>
    </source>
</reference>
<comment type="caution">
    <text evidence="2">The sequence shown here is derived from an EMBL/GenBank/DDBJ whole genome shotgun (WGS) entry which is preliminary data.</text>
</comment>
<dbReference type="PROSITE" id="PS51257">
    <property type="entry name" value="PROKAR_LIPOPROTEIN"/>
    <property type="match status" value="1"/>
</dbReference>
<accession>A0ABP8MYF8</accession>
<gene>
    <name evidence="2" type="ORF">GCM10023156_36140</name>
</gene>
<protein>
    <recommendedName>
        <fullName evidence="4">Thioredoxin domain-containing protein</fullName>
    </recommendedName>
</protein>
<proteinExistence type="predicted"/>
<name>A0ABP8MYF8_9BACT</name>
<sequence length="478" mass="52495">MKRILLCLSLLGGSLFAGLIAGCDSADDGVSATSTDDAATRSVRTVAYQEMKPRDYLRAIFSRYHAAGSYRDEGLVRLTVPQTADAQSETKVAPLSVWTNHDTVYLQAYDTRLWSDSEGVTAWIVDPSTRNFDSQVLRAPPIGRRPELKQLLTDPILVEQVAAGLAGPPPQLEWLFAEEPMKQLFLEEHQFAFGQQQTIEQTQCQEIQVQAGDQQYGFWVDIHSGLIRQVDLPSIPVSATADPAAPSIRLTLELRAATFDVPTTTPKADSLPENPKFVGHFVPLPPSPPPAILGTPIDRVDLTTSGRKPFQFSASRSETNPTVTAVLCFADDVNALNSAVVLQQWSQQLPAALADQTRVVLLLHDAVALREEVKQWLRESIMLPLIWDPKNELASKFAIAPGTLLLVDSSARIVWIQPGVTPQSLPSLGAIVSDISGGVDIPQRMKEQQERDQAAYRSVLRDEYSDLVKQGLVRTSTK</sequence>
<feature type="signal peptide" evidence="1">
    <location>
        <begin position="1"/>
        <end position="17"/>
    </location>
</feature>
<dbReference type="RefSeq" id="WP_345324273.1">
    <property type="nucleotide sequence ID" value="NZ_BAABGA010000046.1"/>
</dbReference>
<evidence type="ECO:0008006" key="4">
    <source>
        <dbReference type="Google" id="ProtNLM"/>
    </source>
</evidence>
<keyword evidence="3" id="KW-1185">Reference proteome</keyword>
<organism evidence="2 3">
    <name type="scientific">Novipirellula rosea</name>
    <dbReference type="NCBI Taxonomy" id="1031540"/>
    <lineage>
        <taxon>Bacteria</taxon>
        <taxon>Pseudomonadati</taxon>
        <taxon>Planctomycetota</taxon>
        <taxon>Planctomycetia</taxon>
        <taxon>Pirellulales</taxon>
        <taxon>Pirellulaceae</taxon>
        <taxon>Novipirellula</taxon>
    </lineage>
</organism>
<dbReference type="Proteomes" id="UP001500840">
    <property type="component" value="Unassembled WGS sequence"/>
</dbReference>
<evidence type="ECO:0000313" key="2">
    <source>
        <dbReference type="EMBL" id="GAA4458262.1"/>
    </source>
</evidence>
<evidence type="ECO:0000313" key="3">
    <source>
        <dbReference type="Proteomes" id="UP001500840"/>
    </source>
</evidence>
<keyword evidence="1" id="KW-0732">Signal</keyword>
<evidence type="ECO:0000256" key="1">
    <source>
        <dbReference type="SAM" id="SignalP"/>
    </source>
</evidence>
<dbReference type="EMBL" id="BAABGA010000046">
    <property type="protein sequence ID" value="GAA4458262.1"/>
    <property type="molecule type" value="Genomic_DNA"/>
</dbReference>
<feature type="chain" id="PRO_5045946625" description="Thioredoxin domain-containing protein" evidence="1">
    <location>
        <begin position="18"/>
        <end position="478"/>
    </location>
</feature>